<dbReference type="STRING" id="402881.Plav_0578"/>
<accession>A7HQL8</accession>
<evidence type="ECO:0000313" key="3">
    <source>
        <dbReference type="Proteomes" id="UP000006377"/>
    </source>
</evidence>
<dbReference type="EMBL" id="CP000774">
    <property type="protein sequence ID" value="ABS62201.1"/>
    <property type="molecule type" value="Genomic_DNA"/>
</dbReference>
<dbReference type="OrthoDB" id="9814966at2"/>
<reference evidence="2 3" key="1">
    <citation type="journal article" date="2011" name="Stand. Genomic Sci.">
        <title>Complete genome sequence of Parvibaculum lavamentivorans type strain (DS-1(T)).</title>
        <authorList>
            <person name="Schleheck D."/>
            <person name="Weiss M."/>
            <person name="Pitluck S."/>
            <person name="Bruce D."/>
            <person name="Land M.L."/>
            <person name="Han S."/>
            <person name="Saunders E."/>
            <person name="Tapia R."/>
            <person name="Detter C."/>
            <person name="Brettin T."/>
            <person name="Han J."/>
            <person name="Woyke T."/>
            <person name="Goodwin L."/>
            <person name="Pennacchio L."/>
            <person name="Nolan M."/>
            <person name="Cook A.M."/>
            <person name="Kjelleberg S."/>
            <person name="Thomas T."/>
        </authorList>
    </citation>
    <scope>NUCLEOTIDE SEQUENCE [LARGE SCALE GENOMIC DNA]</scope>
    <source>
        <strain evidence="3">DS-1 / DSM 13023 / NCIMB 13966</strain>
    </source>
</reference>
<gene>
    <name evidence="2" type="ordered locus">Plav_0578</name>
</gene>
<dbReference type="KEGG" id="pla:Plav_0578"/>
<organism evidence="2 3">
    <name type="scientific">Parvibaculum lavamentivorans (strain DS-1 / DSM 13023 / NCIMB 13966)</name>
    <dbReference type="NCBI Taxonomy" id="402881"/>
    <lineage>
        <taxon>Bacteria</taxon>
        <taxon>Pseudomonadati</taxon>
        <taxon>Pseudomonadota</taxon>
        <taxon>Alphaproteobacteria</taxon>
        <taxon>Hyphomicrobiales</taxon>
        <taxon>Parvibaculaceae</taxon>
        <taxon>Parvibaculum</taxon>
    </lineage>
</organism>
<dbReference type="GO" id="GO:0016020">
    <property type="term" value="C:membrane"/>
    <property type="evidence" value="ECO:0007669"/>
    <property type="project" value="TreeGrafter"/>
</dbReference>
<dbReference type="Pfam" id="PF12697">
    <property type="entry name" value="Abhydrolase_6"/>
    <property type="match status" value="1"/>
</dbReference>
<dbReference type="ESTHER" id="parl1-a7hql8">
    <property type="family name" value="6_AlphaBeta_hydrolase"/>
</dbReference>
<keyword evidence="2" id="KW-0378">Hydrolase</keyword>
<evidence type="ECO:0000259" key="1">
    <source>
        <dbReference type="Pfam" id="PF12697"/>
    </source>
</evidence>
<feature type="domain" description="AB hydrolase-1" evidence="1">
    <location>
        <begin position="23"/>
        <end position="255"/>
    </location>
</feature>
<dbReference type="InterPro" id="IPR050266">
    <property type="entry name" value="AB_hydrolase_sf"/>
</dbReference>
<protein>
    <submittedName>
        <fullName evidence="2">Alpha/beta hydrolase fold</fullName>
    </submittedName>
</protein>
<sequence length="294" mass="32322">MSADFHRAGTVSRMDTGSGQQVVMFIHGMWSRPPVWDNFRSFFEARGYRTVTPALRHRTEPGVAPHPDLGTTSIADYAADLTAEIEKLGSPPLIVGHSMGGLLAQILAARKLARAAVCLASAHCAGYVTLDRGPMRIFSEHVLSGRFWRRPQLPSLAAMRSGVLNGLPPAEQDALYATLVPESGRAFFEIGYWFLDRQRTTWINPADVSCPLLMLTGAEDALTPLAFTRRVAEGYGDRAVFEGLPERSHWLPAEPGWERIAERAATFFEKEAPMMARRLPASRPIVTGDLVHAG</sequence>
<dbReference type="RefSeq" id="WP_011995492.1">
    <property type="nucleotide sequence ID" value="NC_009719.1"/>
</dbReference>
<dbReference type="SUPFAM" id="SSF53474">
    <property type="entry name" value="alpha/beta-Hydrolases"/>
    <property type="match status" value="1"/>
</dbReference>
<dbReference type="InterPro" id="IPR029058">
    <property type="entry name" value="AB_hydrolase_fold"/>
</dbReference>
<dbReference type="AlphaFoldDB" id="A7HQL8"/>
<dbReference type="HOGENOM" id="CLU_051715_3_0_5"/>
<dbReference type="eggNOG" id="COG2267">
    <property type="taxonomic scope" value="Bacteria"/>
</dbReference>
<dbReference type="Gene3D" id="3.40.50.1820">
    <property type="entry name" value="alpha/beta hydrolase"/>
    <property type="match status" value="1"/>
</dbReference>
<dbReference type="PANTHER" id="PTHR43798">
    <property type="entry name" value="MONOACYLGLYCEROL LIPASE"/>
    <property type="match status" value="1"/>
</dbReference>
<proteinExistence type="predicted"/>
<dbReference type="Proteomes" id="UP000006377">
    <property type="component" value="Chromosome"/>
</dbReference>
<keyword evidence="3" id="KW-1185">Reference proteome</keyword>
<dbReference type="InterPro" id="IPR000073">
    <property type="entry name" value="AB_hydrolase_1"/>
</dbReference>
<evidence type="ECO:0000313" key="2">
    <source>
        <dbReference type="EMBL" id="ABS62201.1"/>
    </source>
</evidence>
<dbReference type="GO" id="GO:0046464">
    <property type="term" value="P:acylglycerol catabolic process"/>
    <property type="evidence" value="ECO:0007669"/>
    <property type="project" value="TreeGrafter"/>
</dbReference>
<dbReference type="GO" id="GO:0047372">
    <property type="term" value="F:monoacylglycerol lipase activity"/>
    <property type="evidence" value="ECO:0007669"/>
    <property type="project" value="TreeGrafter"/>
</dbReference>
<name>A7HQL8_PARL1</name>
<dbReference type="PANTHER" id="PTHR43798:SF33">
    <property type="entry name" value="HYDROLASE, PUTATIVE (AFU_ORTHOLOGUE AFUA_2G14860)-RELATED"/>
    <property type="match status" value="1"/>
</dbReference>